<evidence type="ECO:0000313" key="1">
    <source>
        <dbReference type="EMBL" id="SDG61715.1"/>
    </source>
</evidence>
<evidence type="ECO:0000313" key="2">
    <source>
        <dbReference type="Proteomes" id="UP000199705"/>
    </source>
</evidence>
<name>A0A1G7VPI4_9SPHI</name>
<dbReference type="RefSeq" id="WP_091165351.1">
    <property type="nucleotide sequence ID" value="NZ_FNCG01000004.1"/>
</dbReference>
<proteinExistence type="predicted"/>
<reference evidence="2" key="1">
    <citation type="submission" date="2016-10" db="EMBL/GenBank/DDBJ databases">
        <authorList>
            <person name="Varghese N."/>
            <person name="Submissions S."/>
        </authorList>
    </citation>
    <scope>NUCLEOTIDE SEQUENCE [LARGE SCALE GENOMIC DNA]</scope>
    <source>
        <strain evidence="2">Gh-67</strain>
    </source>
</reference>
<protein>
    <submittedName>
        <fullName evidence="1">Uncharacterized protein</fullName>
    </submittedName>
</protein>
<gene>
    <name evidence="1" type="ORF">SAMN05192573_104131</name>
</gene>
<keyword evidence="2" id="KW-1185">Reference proteome</keyword>
<accession>A0A1G7VPI4</accession>
<dbReference type="AlphaFoldDB" id="A0A1G7VPI4"/>
<dbReference type="EMBL" id="FNCG01000004">
    <property type="protein sequence ID" value="SDG61715.1"/>
    <property type="molecule type" value="Genomic_DNA"/>
</dbReference>
<organism evidence="1 2">
    <name type="scientific">Mucilaginibacter gossypii</name>
    <dbReference type="NCBI Taxonomy" id="551996"/>
    <lineage>
        <taxon>Bacteria</taxon>
        <taxon>Pseudomonadati</taxon>
        <taxon>Bacteroidota</taxon>
        <taxon>Sphingobacteriia</taxon>
        <taxon>Sphingobacteriales</taxon>
        <taxon>Sphingobacteriaceae</taxon>
        <taxon>Mucilaginibacter</taxon>
    </lineage>
</organism>
<sequence>MKKKLCGLEFNIENIEQIINMGGPWICSIYLENHLISDHCVIDNILEDPSFKRVYFVKYHCTSKWKSDNFFTLNYFSVNDNEIYQSKRRFEMLYLKKLLNQESIEIFYAFHDKNQDRRDVFAVSEQFDIISEYLK</sequence>
<dbReference type="Proteomes" id="UP000199705">
    <property type="component" value="Unassembled WGS sequence"/>
</dbReference>